<dbReference type="PANTHER" id="PTHR45755:SF4">
    <property type="entry name" value="ZINC TRANSPORTER 7"/>
    <property type="match status" value="1"/>
</dbReference>
<protein>
    <recommendedName>
        <fullName evidence="10">Cation efflux protein transmembrane domain-containing protein</fullName>
    </recommendedName>
</protein>
<feature type="domain" description="Cation efflux protein transmembrane" evidence="10">
    <location>
        <begin position="693"/>
        <end position="872"/>
    </location>
</feature>
<evidence type="ECO:0000256" key="4">
    <source>
        <dbReference type="ARBA" id="ARBA00022692"/>
    </source>
</evidence>
<evidence type="ECO:0000313" key="11">
    <source>
        <dbReference type="EnsemblPlants" id="cds.evm.model.01.247"/>
    </source>
</evidence>
<evidence type="ECO:0000259" key="10">
    <source>
        <dbReference type="Pfam" id="PF01545"/>
    </source>
</evidence>
<evidence type="ECO:0000256" key="3">
    <source>
        <dbReference type="ARBA" id="ARBA00022448"/>
    </source>
</evidence>
<feature type="transmembrane region" description="Helical" evidence="9">
    <location>
        <begin position="718"/>
        <end position="738"/>
    </location>
</feature>
<dbReference type="GO" id="GO:0004497">
    <property type="term" value="F:monooxygenase activity"/>
    <property type="evidence" value="ECO:0007669"/>
    <property type="project" value="InterPro"/>
</dbReference>
<dbReference type="GO" id="GO:0005385">
    <property type="term" value="F:zinc ion transmembrane transporter activity"/>
    <property type="evidence" value="ECO:0007669"/>
    <property type="project" value="InterPro"/>
</dbReference>
<dbReference type="GO" id="GO:0006882">
    <property type="term" value="P:intracellular zinc ion homeostasis"/>
    <property type="evidence" value="ECO:0007669"/>
    <property type="project" value="InterPro"/>
</dbReference>
<evidence type="ECO:0000256" key="1">
    <source>
        <dbReference type="ARBA" id="ARBA00004141"/>
    </source>
</evidence>
<dbReference type="Proteomes" id="UP000596661">
    <property type="component" value="Chromosome 1"/>
</dbReference>
<sequence>MQQTKPAFALTGLSSVNPSCKSSNGCSTSLPLKPNFYFLYGEIFKTHILGCPCVMLGSPEAAKFVLVTHSHLFKPTYPKSKEKLIGQSALFFHHGEYHSSLRKLVQSSLASPYNLQKRVADVEALAISTLHSWLTAQDQLVNTFHHLKKYSFDVGILSIFGHLDSNYKDQLKENYSIVNKGYNSFPNNVPGTTYQKALMARKRLKQILSEIMLEREEKKIADKDLLGHLLNFKDGKGKALTRDQISDNIIGVLFAAQDTTASVLTWILKYLHDDQKLLQALKAEQMVIYQENDEGKKPLTWKQTRSMPLTHKVILESLRMASIISFTFREAVTDVEYNGYIIPKGWKVMPLFRNIHHNPQFFPDPQNFDPSRFEVPPKSNTFMPFGNGVHSCPGNELAKLEMLVFIHHLVTQYRILVARSILLAVVFLLRFQALRYCGTAAMILAELCGNVAARYVGEGRNRNMDDQSLSSKVRGFLALFLGLFFLSLSWDRIECFPFSAIKLGFFIFPKDNCLRIWPMLLPFLSGFLGCYERVSMNLGSVRQMGRKRVRLISLFFTTVVLFFPAAISMIMFEANGDGFSLKNLVWPLANTVVFGVLLTENFSDEKLVSSKDFRKEFVVTFVCTLVLELFYFPELSLWGLLLCGLLLYIAVRELDPFYSNYLELGLESSESFTELIMKPIRHILSERKSRKIALFLMINTAYMVVEFVAGFMSNSLGLISDACHMLFDCAALAIGLYASYISRLPANNQYNYGRGRFEVLSGYVNAVFLVLVGSLIVLESFERILDPQEISTSSLLTVSIGGLLVNMVGLVFFHEEHHHAHDTLGSVGVVISTLLIKYKGWLVADPACSIFISVLIVSSVIPLLRNSAEVLLQRVPRVHEEDLRKALAKIKKMKGVCGIQNMHVWSFTNSDVVGTLRLRVSAETVKASAKMEVSDILSEAGIKDLTLQVECAK</sequence>
<dbReference type="GO" id="GO:0016705">
    <property type="term" value="F:oxidoreductase activity, acting on paired donors, with incorporation or reduction of molecular oxygen"/>
    <property type="evidence" value="ECO:0007669"/>
    <property type="project" value="InterPro"/>
</dbReference>
<dbReference type="InterPro" id="IPR027469">
    <property type="entry name" value="Cation_efflux_TMD_sf"/>
</dbReference>
<name>A0A803NL99_CANSA</name>
<feature type="transmembrane region" description="Helical" evidence="9">
    <location>
        <begin position="637"/>
        <end position="654"/>
    </location>
</feature>
<feature type="transmembrane region" description="Helical" evidence="9">
    <location>
        <begin position="844"/>
        <end position="864"/>
    </location>
</feature>
<dbReference type="Gene3D" id="1.10.630.10">
    <property type="entry name" value="Cytochrome P450"/>
    <property type="match status" value="1"/>
</dbReference>
<keyword evidence="6" id="KW-0406">Ion transport</keyword>
<dbReference type="PRINTS" id="PR00463">
    <property type="entry name" value="EP450I"/>
</dbReference>
<comment type="subcellular location">
    <subcellularLocation>
        <location evidence="1">Membrane</location>
        <topology evidence="1">Multi-pass membrane protein</topology>
    </subcellularLocation>
</comment>
<dbReference type="EnsemblPlants" id="evm.model.01.247">
    <property type="protein sequence ID" value="cds.evm.model.01.247"/>
    <property type="gene ID" value="evm.TU.01.247"/>
</dbReference>
<accession>A0A803NL99</accession>
<organism evidence="11 12">
    <name type="scientific">Cannabis sativa</name>
    <name type="common">Hemp</name>
    <name type="synonym">Marijuana</name>
    <dbReference type="NCBI Taxonomy" id="3483"/>
    <lineage>
        <taxon>Eukaryota</taxon>
        <taxon>Viridiplantae</taxon>
        <taxon>Streptophyta</taxon>
        <taxon>Embryophyta</taxon>
        <taxon>Tracheophyta</taxon>
        <taxon>Spermatophyta</taxon>
        <taxon>Magnoliopsida</taxon>
        <taxon>eudicotyledons</taxon>
        <taxon>Gunneridae</taxon>
        <taxon>Pentapetalae</taxon>
        <taxon>rosids</taxon>
        <taxon>fabids</taxon>
        <taxon>Rosales</taxon>
        <taxon>Cannabaceae</taxon>
        <taxon>Cannabis</taxon>
    </lineage>
</organism>
<dbReference type="InterPro" id="IPR017972">
    <property type="entry name" value="Cyt_P450_CS"/>
</dbReference>
<dbReference type="InterPro" id="IPR036396">
    <property type="entry name" value="Cyt_P450_sf"/>
</dbReference>
<feature type="transmembrane region" description="Helical" evidence="9">
    <location>
        <begin position="514"/>
        <end position="531"/>
    </location>
</feature>
<reference evidence="11" key="2">
    <citation type="submission" date="2021-03" db="UniProtKB">
        <authorList>
            <consortium name="EnsemblPlants"/>
        </authorList>
    </citation>
    <scope>IDENTIFICATION</scope>
</reference>
<dbReference type="SUPFAM" id="SSF161111">
    <property type="entry name" value="Cation efflux protein transmembrane domain-like"/>
    <property type="match status" value="1"/>
</dbReference>
<dbReference type="InterPro" id="IPR001128">
    <property type="entry name" value="Cyt_P450"/>
</dbReference>
<evidence type="ECO:0000313" key="12">
    <source>
        <dbReference type="Proteomes" id="UP000596661"/>
    </source>
</evidence>
<proteinExistence type="inferred from homology"/>
<dbReference type="InterPro" id="IPR058533">
    <property type="entry name" value="Cation_efflux_TM"/>
</dbReference>
<dbReference type="FunFam" id="1.20.1510.10:FF:000033">
    <property type="entry name" value="Unplaced genomic scaffold supercont1.9, whole genome shotgun sequence"/>
    <property type="match status" value="1"/>
</dbReference>
<dbReference type="Gramene" id="evm.model.01.247">
    <property type="protein sequence ID" value="cds.evm.model.01.247"/>
    <property type="gene ID" value="evm.TU.01.247"/>
</dbReference>
<dbReference type="PANTHER" id="PTHR45755">
    <property type="match status" value="1"/>
</dbReference>
<evidence type="ECO:0000256" key="9">
    <source>
        <dbReference type="SAM" id="Phobius"/>
    </source>
</evidence>
<dbReference type="SUPFAM" id="SSF48264">
    <property type="entry name" value="Cytochrome P450"/>
    <property type="match status" value="1"/>
</dbReference>
<dbReference type="CDD" id="cd11043">
    <property type="entry name" value="CYP90-like"/>
    <property type="match status" value="1"/>
</dbReference>
<evidence type="ECO:0000256" key="2">
    <source>
        <dbReference type="ARBA" id="ARBA00008873"/>
    </source>
</evidence>
<keyword evidence="7 9" id="KW-0472">Membrane</keyword>
<feature type="transmembrane region" description="Helical" evidence="9">
    <location>
        <begin position="692"/>
        <end position="712"/>
    </location>
</feature>
<feature type="transmembrane region" description="Helical" evidence="9">
    <location>
        <begin position="759"/>
        <end position="778"/>
    </location>
</feature>
<evidence type="ECO:0000256" key="8">
    <source>
        <dbReference type="PIRSR" id="PIRSR602401-1"/>
    </source>
</evidence>
<keyword evidence="3" id="KW-0813">Transport</keyword>
<evidence type="ECO:0000256" key="7">
    <source>
        <dbReference type="ARBA" id="ARBA00023136"/>
    </source>
</evidence>
<dbReference type="InterPro" id="IPR002524">
    <property type="entry name" value="Cation_efflux"/>
</dbReference>
<dbReference type="GO" id="GO:0016020">
    <property type="term" value="C:membrane"/>
    <property type="evidence" value="ECO:0007669"/>
    <property type="project" value="UniProtKB-SubCell"/>
</dbReference>
<dbReference type="EMBL" id="UZAU01000008">
    <property type="status" value="NOT_ANNOTATED_CDS"/>
    <property type="molecule type" value="Genomic_DNA"/>
</dbReference>
<keyword evidence="8" id="KW-0349">Heme</keyword>
<keyword evidence="8" id="KW-0408">Iron</keyword>
<dbReference type="GO" id="GO:0005794">
    <property type="term" value="C:Golgi apparatus"/>
    <property type="evidence" value="ECO:0007669"/>
    <property type="project" value="TreeGrafter"/>
</dbReference>
<dbReference type="Pfam" id="PF01545">
    <property type="entry name" value="Cation_efflux"/>
    <property type="match status" value="1"/>
</dbReference>
<feature type="transmembrane region" description="Helical" evidence="9">
    <location>
        <begin position="790"/>
        <end position="813"/>
    </location>
</feature>
<feature type="binding site" description="axial binding residue" evidence="8">
    <location>
        <position position="392"/>
    </location>
    <ligand>
        <name>heme</name>
        <dbReference type="ChEBI" id="CHEBI:30413"/>
    </ligand>
    <ligandPart>
        <name>Fe</name>
        <dbReference type="ChEBI" id="CHEBI:18248"/>
    </ligandPart>
</feature>
<keyword evidence="8" id="KW-0479">Metal-binding</keyword>
<keyword evidence="4 9" id="KW-0812">Transmembrane</keyword>
<feature type="transmembrane region" description="Helical" evidence="9">
    <location>
        <begin position="551"/>
        <end position="572"/>
    </location>
</feature>
<dbReference type="InterPro" id="IPR002401">
    <property type="entry name" value="Cyt_P450_E_grp-I"/>
</dbReference>
<dbReference type="Pfam" id="PF00067">
    <property type="entry name" value="p450"/>
    <property type="match status" value="1"/>
</dbReference>
<keyword evidence="12" id="KW-1185">Reference proteome</keyword>
<dbReference type="AlphaFoldDB" id="A0A803NL99"/>
<comment type="cofactor">
    <cofactor evidence="8">
        <name>heme</name>
        <dbReference type="ChEBI" id="CHEBI:30413"/>
    </cofactor>
</comment>
<dbReference type="GO" id="GO:0020037">
    <property type="term" value="F:heme binding"/>
    <property type="evidence" value="ECO:0007669"/>
    <property type="project" value="InterPro"/>
</dbReference>
<dbReference type="PRINTS" id="PR00385">
    <property type="entry name" value="P450"/>
</dbReference>
<keyword evidence="5 9" id="KW-1133">Transmembrane helix</keyword>
<feature type="transmembrane region" description="Helical" evidence="9">
    <location>
        <begin position="473"/>
        <end position="490"/>
    </location>
</feature>
<dbReference type="PROSITE" id="PS00086">
    <property type="entry name" value="CYTOCHROME_P450"/>
    <property type="match status" value="1"/>
</dbReference>
<dbReference type="GO" id="GO:0005506">
    <property type="term" value="F:iron ion binding"/>
    <property type="evidence" value="ECO:0007669"/>
    <property type="project" value="InterPro"/>
</dbReference>
<evidence type="ECO:0000256" key="6">
    <source>
        <dbReference type="ARBA" id="ARBA00023065"/>
    </source>
</evidence>
<reference evidence="11" key="1">
    <citation type="submission" date="2018-11" db="EMBL/GenBank/DDBJ databases">
        <authorList>
            <person name="Grassa J C."/>
        </authorList>
    </citation>
    <scope>NUCLEOTIDE SEQUENCE [LARGE SCALE GENOMIC DNA]</scope>
</reference>
<evidence type="ECO:0000256" key="5">
    <source>
        <dbReference type="ARBA" id="ARBA00022989"/>
    </source>
</evidence>
<dbReference type="Gene3D" id="1.20.1510.10">
    <property type="entry name" value="Cation efflux protein transmembrane domain"/>
    <property type="match status" value="1"/>
</dbReference>
<dbReference type="NCBIfam" id="TIGR01297">
    <property type="entry name" value="CDF"/>
    <property type="match status" value="1"/>
</dbReference>
<dbReference type="InterPro" id="IPR045316">
    <property type="entry name" value="Msc2-like"/>
</dbReference>
<comment type="similarity">
    <text evidence="2">Belongs to the cation diffusion facilitator (CDF) transporter (TC 2.A.4) family. SLC30A subfamily.</text>
</comment>